<evidence type="ECO:0000313" key="2">
    <source>
        <dbReference type="EMBL" id="KAJ1169688.1"/>
    </source>
</evidence>
<name>A0AAV7T0Y0_PLEWA</name>
<feature type="compositionally biased region" description="Basic and acidic residues" evidence="1">
    <location>
        <begin position="105"/>
        <end position="114"/>
    </location>
</feature>
<sequence length="114" mass="12684">MTRARAAPYMKQIFARMPLMDARSPGSKCREARNAPCAPRPESIWSLLPSCGARARRPPRDLQSGVRGYLLAGQPRGPLSKDSLTFSRSYALSSPPPRRGGTRRQLKEFIDSKI</sequence>
<feature type="compositionally biased region" description="Polar residues" evidence="1">
    <location>
        <begin position="82"/>
        <end position="92"/>
    </location>
</feature>
<feature type="region of interest" description="Disordered" evidence="1">
    <location>
        <begin position="73"/>
        <end position="114"/>
    </location>
</feature>
<dbReference type="EMBL" id="JANPWB010000007">
    <property type="protein sequence ID" value="KAJ1169688.1"/>
    <property type="molecule type" value="Genomic_DNA"/>
</dbReference>
<dbReference type="Proteomes" id="UP001066276">
    <property type="component" value="Chromosome 4_1"/>
</dbReference>
<gene>
    <name evidence="2" type="ORF">NDU88_001579</name>
</gene>
<evidence type="ECO:0000313" key="3">
    <source>
        <dbReference type="Proteomes" id="UP001066276"/>
    </source>
</evidence>
<organism evidence="2 3">
    <name type="scientific">Pleurodeles waltl</name>
    <name type="common">Iberian ribbed newt</name>
    <dbReference type="NCBI Taxonomy" id="8319"/>
    <lineage>
        <taxon>Eukaryota</taxon>
        <taxon>Metazoa</taxon>
        <taxon>Chordata</taxon>
        <taxon>Craniata</taxon>
        <taxon>Vertebrata</taxon>
        <taxon>Euteleostomi</taxon>
        <taxon>Amphibia</taxon>
        <taxon>Batrachia</taxon>
        <taxon>Caudata</taxon>
        <taxon>Salamandroidea</taxon>
        <taxon>Salamandridae</taxon>
        <taxon>Pleurodelinae</taxon>
        <taxon>Pleurodeles</taxon>
    </lineage>
</organism>
<accession>A0AAV7T0Y0</accession>
<protein>
    <submittedName>
        <fullName evidence="2">Uncharacterized protein</fullName>
    </submittedName>
</protein>
<keyword evidence="3" id="KW-1185">Reference proteome</keyword>
<comment type="caution">
    <text evidence="2">The sequence shown here is derived from an EMBL/GenBank/DDBJ whole genome shotgun (WGS) entry which is preliminary data.</text>
</comment>
<proteinExistence type="predicted"/>
<reference evidence="2" key="1">
    <citation type="journal article" date="2022" name="bioRxiv">
        <title>Sequencing and chromosome-scale assembly of the giantPleurodeles waltlgenome.</title>
        <authorList>
            <person name="Brown T."/>
            <person name="Elewa A."/>
            <person name="Iarovenko S."/>
            <person name="Subramanian E."/>
            <person name="Araus A.J."/>
            <person name="Petzold A."/>
            <person name="Susuki M."/>
            <person name="Suzuki K.-i.T."/>
            <person name="Hayashi T."/>
            <person name="Toyoda A."/>
            <person name="Oliveira C."/>
            <person name="Osipova E."/>
            <person name="Leigh N.D."/>
            <person name="Simon A."/>
            <person name="Yun M.H."/>
        </authorList>
    </citation>
    <scope>NUCLEOTIDE SEQUENCE</scope>
    <source>
        <strain evidence="2">20211129_DDA</strain>
        <tissue evidence="2">Liver</tissue>
    </source>
</reference>
<evidence type="ECO:0000256" key="1">
    <source>
        <dbReference type="SAM" id="MobiDB-lite"/>
    </source>
</evidence>
<dbReference type="AlphaFoldDB" id="A0AAV7T0Y0"/>